<evidence type="ECO:0000313" key="2">
    <source>
        <dbReference type="EMBL" id="OEL31198.1"/>
    </source>
</evidence>
<accession>A0A1E5W1I7</accession>
<dbReference type="OrthoDB" id="696414at2759"/>
<keyword evidence="3" id="KW-1185">Reference proteome</keyword>
<name>A0A1E5W1I7_9POAL</name>
<evidence type="ECO:0000256" key="1">
    <source>
        <dbReference type="SAM" id="Phobius"/>
    </source>
</evidence>
<dbReference type="AlphaFoldDB" id="A0A1E5W1I7"/>
<organism evidence="2 3">
    <name type="scientific">Dichanthelium oligosanthes</name>
    <dbReference type="NCBI Taxonomy" id="888268"/>
    <lineage>
        <taxon>Eukaryota</taxon>
        <taxon>Viridiplantae</taxon>
        <taxon>Streptophyta</taxon>
        <taxon>Embryophyta</taxon>
        <taxon>Tracheophyta</taxon>
        <taxon>Spermatophyta</taxon>
        <taxon>Magnoliopsida</taxon>
        <taxon>Liliopsida</taxon>
        <taxon>Poales</taxon>
        <taxon>Poaceae</taxon>
        <taxon>PACMAD clade</taxon>
        <taxon>Panicoideae</taxon>
        <taxon>Panicodae</taxon>
        <taxon>Paniceae</taxon>
        <taxon>Dichantheliinae</taxon>
        <taxon>Dichanthelium</taxon>
    </lineage>
</organism>
<protein>
    <submittedName>
        <fullName evidence="2">Uncharacterized protein</fullName>
    </submittedName>
</protein>
<feature type="non-terminal residue" evidence="2">
    <location>
        <position position="1"/>
    </location>
</feature>
<reference evidence="2 3" key="1">
    <citation type="submission" date="2016-09" db="EMBL/GenBank/DDBJ databases">
        <title>The draft genome of Dichanthelium oligosanthes: A C3 panicoid grass species.</title>
        <authorList>
            <person name="Studer A.J."/>
            <person name="Schnable J.C."/>
            <person name="Brutnell T.P."/>
        </authorList>
    </citation>
    <scope>NUCLEOTIDE SEQUENCE [LARGE SCALE GENOMIC DNA]</scope>
    <source>
        <strain evidence="3">cv. Kellogg 1175</strain>
        <tissue evidence="2">Leaf</tissue>
    </source>
</reference>
<keyword evidence="1" id="KW-0472">Membrane</keyword>
<comment type="caution">
    <text evidence="2">The sequence shown here is derived from an EMBL/GenBank/DDBJ whole genome shotgun (WGS) entry which is preliminary data.</text>
</comment>
<evidence type="ECO:0000313" key="3">
    <source>
        <dbReference type="Proteomes" id="UP000095767"/>
    </source>
</evidence>
<feature type="transmembrane region" description="Helical" evidence="1">
    <location>
        <begin position="7"/>
        <end position="26"/>
    </location>
</feature>
<sequence>LNHLHCRFLHIGRILVAAGWLVLTYTTTGNRDANFEHALVGVALLLLGVFLIMLSLVANQFPGAARVGAAAADAVLFYFFAPAGN</sequence>
<gene>
    <name evidence="2" type="ORF">BAE44_0007779</name>
</gene>
<dbReference type="EMBL" id="LWDX02023932">
    <property type="protein sequence ID" value="OEL31198.1"/>
    <property type="molecule type" value="Genomic_DNA"/>
</dbReference>
<feature type="transmembrane region" description="Helical" evidence="1">
    <location>
        <begin position="38"/>
        <end position="57"/>
    </location>
</feature>
<dbReference type="Proteomes" id="UP000095767">
    <property type="component" value="Unassembled WGS sequence"/>
</dbReference>
<keyword evidence="1" id="KW-1133">Transmembrane helix</keyword>
<proteinExistence type="predicted"/>
<keyword evidence="1" id="KW-0812">Transmembrane</keyword>